<dbReference type="InterPro" id="IPR004827">
    <property type="entry name" value="bZIP"/>
</dbReference>
<dbReference type="EMBL" id="MTQA01000090">
    <property type="protein sequence ID" value="PNP79577.1"/>
    <property type="molecule type" value="Genomic_DNA"/>
</dbReference>
<evidence type="ECO:0000256" key="1">
    <source>
        <dbReference type="ARBA" id="ARBA00004123"/>
    </source>
</evidence>
<comment type="caution">
    <text evidence="7">The sequence shown here is derived from an EMBL/GenBank/DDBJ whole genome shotgun (WGS) entry which is preliminary data.</text>
</comment>
<protein>
    <recommendedName>
        <fullName evidence="6">BZIP domain-containing protein</fullName>
    </recommendedName>
</protein>
<dbReference type="CDD" id="cd14687">
    <property type="entry name" value="bZIP_ATF2"/>
    <property type="match status" value="1"/>
</dbReference>
<dbReference type="InterPro" id="IPR046347">
    <property type="entry name" value="bZIP_sf"/>
</dbReference>
<feature type="domain" description="BZIP" evidence="6">
    <location>
        <begin position="177"/>
        <end position="240"/>
    </location>
</feature>
<accession>A0A2K0WBC5</accession>
<feature type="compositionally biased region" description="Polar residues" evidence="5">
    <location>
        <begin position="105"/>
        <end position="118"/>
    </location>
</feature>
<dbReference type="SUPFAM" id="SSF57959">
    <property type="entry name" value="Leucine zipper domain"/>
    <property type="match status" value="1"/>
</dbReference>
<dbReference type="SMART" id="SM00338">
    <property type="entry name" value="BRLZ"/>
    <property type="match status" value="1"/>
</dbReference>
<sequence>MDGPTQDFGDQAQNFQNNFPLTTNDANIDPLLDCTTGAQASPIVSNPMDNQLLVGSSMWNPMNNPVNFFPPSMPAMAPSALNNSPKVPNEMHSTPETSLSEPTSGGPTRQSSKSSIPSVDSAKTDTKPRRSGRATKKQLQQPPMEPTTKRRQRRASKESSLKEEDEDEDEDDGLDETGKRSKFLKRNRIAASKCRQKKKVWMRELEETKRDLETEYTALQSQYTGLMGELTTIKNQLMEHASCNDTNINQWLDNEARKYVQRIAAQARQAPPVLPQNVPVDLMGLNTHRRSSSGTPNLVQAYAHESMTDQHLVANSIPQSIESEIIYDHAPDNLADSRN</sequence>
<keyword evidence="3" id="KW-0804">Transcription</keyword>
<organism evidence="7 8">
    <name type="scientific">Gibberella nygamai</name>
    <name type="common">Bean root rot disease fungus</name>
    <name type="synonym">Fusarium nygamai</name>
    <dbReference type="NCBI Taxonomy" id="42673"/>
    <lineage>
        <taxon>Eukaryota</taxon>
        <taxon>Fungi</taxon>
        <taxon>Dikarya</taxon>
        <taxon>Ascomycota</taxon>
        <taxon>Pezizomycotina</taxon>
        <taxon>Sordariomycetes</taxon>
        <taxon>Hypocreomycetidae</taxon>
        <taxon>Hypocreales</taxon>
        <taxon>Nectriaceae</taxon>
        <taxon>Fusarium</taxon>
        <taxon>Fusarium fujikuroi species complex</taxon>
    </lineage>
</organism>
<feature type="compositionally biased region" description="Acidic residues" evidence="5">
    <location>
        <begin position="163"/>
        <end position="175"/>
    </location>
</feature>
<feature type="region of interest" description="Disordered" evidence="5">
    <location>
        <begin position="79"/>
        <end position="177"/>
    </location>
</feature>
<name>A0A2K0WBC5_GIBNY</name>
<evidence type="ECO:0000256" key="5">
    <source>
        <dbReference type="SAM" id="MobiDB-lite"/>
    </source>
</evidence>
<evidence type="ECO:0000313" key="8">
    <source>
        <dbReference type="Proteomes" id="UP000236664"/>
    </source>
</evidence>
<dbReference type="GO" id="GO:0003700">
    <property type="term" value="F:DNA-binding transcription factor activity"/>
    <property type="evidence" value="ECO:0007669"/>
    <property type="project" value="InterPro"/>
</dbReference>
<dbReference type="STRING" id="42673.A0A2K0WBC5"/>
<feature type="region of interest" description="Disordered" evidence="5">
    <location>
        <begin position="1"/>
        <end position="20"/>
    </location>
</feature>
<dbReference type="Proteomes" id="UP000236664">
    <property type="component" value="Unassembled WGS sequence"/>
</dbReference>
<evidence type="ECO:0000313" key="7">
    <source>
        <dbReference type="EMBL" id="PNP79577.1"/>
    </source>
</evidence>
<evidence type="ECO:0000256" key="4">
    <source>
        <dbReference type="ARBA" id="ARBA00023242"/>
    </source>
</evidence>
<gene>
    <name evidence="7" type="ORF">FNYG_07193</name>
</gene>
<dbReference type="PROSITE" id="PS00036">
    <property type="entry name" value="BZIP_BASIC"/>
    <property type="match status" value="1"/>
</dbReference>
<dbReference type="InterPro" id="IPR051027">
    <property type="entry name" value="bZIP_transcription_factors"/>
</dbReference>
<comment type="subcellular location">
    <subcellularLocation>
        <location evidence="1">Nucleus</location>
    </subcellularLocation>
</comment>
<feature type="compositionally biased region" description="Low complexity" evidence="5">
    <location>
        <begin position="94"/>
        <end position="104"/>
    </location>
</feature>
<evidence type="ECO:0000256" key="3">
    <source>
        <dbReference type="ARBA" id="ARBA00023163"/>
    </source>
</evidence>
<reference evidence="7 8" key="1">
    <citation type="submission" date="2017-06" db="EMBL/GenBank/DDBJ databases">
        <title>Genome of Fusarium nygamai isolate CS10214.</title>
        <authorList>
            <person name="Gardiner D.M."/>
            <person name="Obanor F."/>
            <person name="Kazan K."/>
        </authorList>
    </citation>
    <scope>NUCLEOTIDE SEQUENCE [LARGE SCALE GENOMIC DNA]</scope>
    <source>
        <strain evidence="7 8">CS10214</strain>
    </source>
</reference>
<evidence type="ECO:0000256" key="2">
    <source>
        <dbReference type="ARBA" id="ARBA00023015"/>
    </source>
</evidence>
<proteinExistence type="predicted"/>
<dbReference type="PROSITE" id="PS50217">
    <property type="entry name" value="BZIP"/>
    <property type="match status" value="1"/>
</dbReference>
<evidence type="ECO:0000259" key="6">
    <source>
        <dbReference type="PROSITE" id="PS50217"/>
    </source>
</evidence>
<feature type="compositionally biased region" description="Polar residues" evidence="5">
    <location>
        <begin position="11"/>
        <end position="20"/>
    </location>
</feature>
<dbReference type="GO" id="GO:0005634">
    <property type="term" value="C:nucleus"/>
    <property type="evidence" value="ECO:0007669"/>
    <property type="project" value="UniProtKB-SubCell"/>
</dbReference>
<dbReference type="AlphaFoldDB" id="A0A2K0WBC5"/>
<dbReference type="OrthoDB" id="295274at2759"/>
<keyword evidence="2" id="KW-0805">Transcription regulation</keyword>
<keyword evidence="4" id="KW-0539">Nucleus</keyword>
<dbReference type="Gene3D" id="1.20.5.170">
    <property type="match status" value="1"/>
</dbReference>
<keyword evidence="8" id="KW-1185">Reference proteome</keyword>
<dbReference type="Pfam" id="PF00170">
    <property type="entry name" value="bZIP_1"/>
    <property type="match status" value="1"/>
</dbReference>
<dbReference type="PANTHER" id="PTHR19304">
    <property type="entry name" value="CYCLIC-AMP RESPONSE ELEMENT BINDING PROTEIN"/>
    <property type="match status" value="1"/>
</dbReference>